<feature type="region of interest" description="Disordered" evidence="12">
    <location>
        <begin position="610"/>
        <end position="630"/>
    </location>
</feature>
<gene>
    <name evidence="15" type="ORF">BU24DRAFT_383183</name>
</gene>
<evidence type="ECO:0000256" key="5">
    <source>
        <dbReference type="ARBA" id="ARBA00023180"/>
    </source>
</evidence>
<dbReference type="InterPro" id="IPR046966">
    <property type="entry name" value="Glucoamylase_active_site"/>
</dbReference>
<dbReference type="Proteomes" id="UP000799778">
    <property type="component" value="Unassembled WGS sequence"/>
</dbReference>
<dbReference type="GO" id="GO:2001070">
    <property type="term" value="F:starch binding"/>
    <property type="evidence" value="ECO:0007669"/>
    <property type="project" value="InterPro"/>
</dbReference>
<dbReference type="SUPFAM" id="SSF48208">
    <property type="entry name" value="Six-hairpin glycosidases"/>
    <property type="match status" value="1"/>
</dbReference>
<evidence type="ECO:0000256" key="3">
    <source>
        <dbReference type="ARBA" id="ARBA00022729"/>
    </source>
</evidence>
<dbReference type="RefSeq" id="XP_033389483.1">
    <property type="nucleotide sequence ID" value="XM_033524795.1"/>
</dbReference>
<evidence type="ECO:0000256" key="13">
    <source>
        <dbReference type="SAM" id="SignalP"/>
    </source>
</evidence>
<dbReference type="GO" id="GO:0000324">
    <property type="term" value="C:fungal-type vacuole"/>
    <property type="evidence" value="ECO:0007669"/>
    <property type="project" value="TreeGrafter"/>
</dbReference>
<dbReference type="Pfam" id="PF00723">
    <property type="entry name" value="Glyco_hydro_15"/>
    <property type="match status" value="1"/>
</dbReference>
<dbReference type="PROSITE" id="PS51166">
    <property type="entry name" value="CBM20"/>
    <property type="match status" value="1"/>
</dbReference>
<feature type="signal peptide" evidence="13">
    <location>
        <begin position="1"/>
        <end position="20"/>
    </location>
</feature>
<dbReference type="Gene3D" id="2.60.40.10">
    <property type="entry name" value="Immunoglobulins"/>
    <property type="match status" value="1"/>
</dbReference>
<evidence type="ECO:0000256" key="2">
    <source>
        <dbReference type="ARBA" id="ARBA00006188"/>
    </source>
</evidence>
<dbReference type="InterPro" id="IPR000165">
    <property type="entry name" value="Glucoamylase"/>
</dbReference>
<keyword evidence="4 9" id="KW-0378">Hydrolase</keyword>
<dbReference type="Gene3D" id="1.50.10.10">
    <property type="match status" value="1"/>
</dbReference>
<dbReference type="PIRSF" id="PIRSF001031">
    <property type="entry name" value="Glu-a-glcsd_SBD"/>
    <property type="match status" value="1"/>
</dbReference>
<evidence type="ECO:0000256" key="8">
    <source>
        <dbReference type="ARBA" id="ARBA00023326"/>
    </source>
</evidence>
<dbReference type="InterPro" id="IPR013783">
    <property type="entry name" value="Ig-like_fold"/>
</dbReference>
<reference evidence="15" key="1">
    <citation type="journal article" date="2020" name="Stud. Mycol.">
        <title>101 Dothideomycetes genomes: a test case for predicting lifestyles and emergence of pathogens.</title>
        <authorList>
            <person name="Haridas S."/>
            <person name="Albert R."/>
            <person name="Binder M."/>
            <person name="Bloem J."/>
            <person name="Labutti K."/>
            <person name="Salamov A."/>
            <person name="Andreopoulos B."/>
            <person name="Baker S."/>
            <person name="Barry K."/>
            <person name="Bills G."/>
            <person name="Bluhm B."/>
            <person name="Cannon C."/>
            <person name="Castanera R."/>
            <person name="Culley D."/>
            <person name="Daum C."/>
            <person name="Ezra D."/>
            <person name="Gonzalez J."/>
            <person name="Henrissat B."/>
            <person name="Kuo A."/>
            <person name="Liang C."/>
            <person name="Lipzen A."/>
            <person name="Lutzoni F."/>
            <person name="Magnuson J."/>
            <person name="Mondo S."/>
            <person name="Nolan M."/>
            <person name="Ohm R."/>
            <person name="Pangilinan J."/>
            <person name="Park H.-J."/>
            <person name="Ramirez L."/>
            <person name="Alfaro M."/>
            <person name="Sun H."/>
            <person name="Tritt A."/>
            <person name="Yoshinaga Y."/>
            <person name="Zwiers L.-H."/>
            <person name="Turgeon B."/>
            <person name="Goodwin S."/>
            <person name="Spatafora J."/>
            <person name="Crous P."/>
            <person name="Grigoriev I."/>
        </authorList>
    </citation>
    <scope>NUCLEOTIDE SEQUENCE</scope>
    <source>
        <strain evidence="15">CBS 175.79</strain>
    </source>
</reference>
<dbReference type="InterPro" id="IPR002044">
    <property type="entry name" value="CBM20"/>
</dbReference>
<dbReference type="FunFam" id="1.50.10.10:FF:000018">
    <property type="entry name" value="Glucoamylase"/>
    <property type="match status" value="1"/>
</dbReference>
<comment type="similarity">
    <text evidence="2 9">Belongs to the glycosyl hydrolase 15 family.</text>
</comment>
<dbReference type="Pfam" id="PF00686">
    <property type="entry name" value="CBM_20"/>
    <property type="match status" value="1"/>
</dbReference>
<dbReference type="GO" id="GO:0004339">
    <property type="term" value="F:glucan 1,4-alpha-glucosidase activity"/>
    <property type="evidence" value="ECO:0007669"/>
    <property type="project" value="UniProtKB-EC"/>
</dbReference>
<dbReference type="InterPro" id="IPR011613">
    <property type="entry name" value="GH15-like"/>
</dbReference>
<evidence type="ECO:0000256" key="1">
    <source>
        <dbReference type="ARBA" id="ARBA00001863"/>
    </source>
</evidence>
<dbReference type="PRINTS" id="PR00736">
    <property type="entry name" value="GLHYDRLASE15"/>
</dbReference>
<evidence type="ECO:0000256" key="4">
    <source>
        <dbReference type="ARBA" id="ARBA00022801"/>
    </source>
</evidence>
<dbReference type="GeneID" id="54282192"/>
<evidence type="ECO:0000256" key="9">
    <source>
        <dbReference type="PIRNR" id="PIRNR001031"/>
    </source>
</evidence>
<dbReference type="InterPro" id="IPR008291">
    <property type="entry name" value="Glucoamylase_SBD"/>
</dbReference>
<feature type="binding site" evidence="11">
    <location>
        <position position="147"/>
    </location>
    <ligand>
        <name>substrate</name>
    </ligand>
</feature>
<feature type="active site" description="Proton acceptor" evidence="10">
    <location>
        <position position="206"/>
    </location>
</feature>
<keyword evidence="6 9" id="KW-0119">Carbohydrate metabolism</keyword>
<accession>A0A6A5Y974</accession>
<keyword evidence="3 13" id="KW-0732">Signal</keyword>
<keyword evidence="7 9" id="KW-0326">Glycosidase</keyword>
<dbReference type="InterPro" id="IPR013784">
    <property type="entry name" value="Carb-bd-like_fold"/>
</dbReference>
<comment type="catalytic activity">
    <reaction evidence="1 9">
        <text>Hydrolysis of terminal (1-&gt;4)-linked alpha-D-glucose residues successively from non-reducing ends of the chains with release of beta-D-glucose.</text>
        <dbReference type="EC" id="3.2.1.3"/>
    </reaction>
</comment>
<dbReference type="OrthoDB" id="6123450at2759"/>
<evidence type="ECO:0000259" key="14">
    <source>
        <dbReference type="PROSITE" id="PS51166"/>
    </source>
</evidence>
<sequence length="630" mass="69211">MLLRTIALSLGVASLLGATAKPTSPRDYFGPDLDSDQRVISMKGILDNIGPHGGKAPGALPGVIIASPSTQDPNYFFTWTRDAGLTMKLIVNELMQLNGEVKTIIDDYVKAQAIVQTVSNPSGALGSGKGLGEPKFYPNLTRFNGDWGRPQRDGPALRAIALITYANYLLKGYGNDEGNEVEQILWPVIQNDLNYVAQYWNDTGFDLWEEVEGSSFFATAVQHRALVEGAALGEKIGARTSPYTSQAPNILCLLQDFWNGKYALSNINVEDEGYNRTGLDASTVLTSLAMFDPRANCDDLTFQPCSPRALANLKAYVDSFRSIYAINQNKSSHEAIATGRYAEDIYYGGHPWYLTTFAVAEQLYYAIQQWNSVGSITITDLDLPFWQSLDGSAKTGTYKPPSSDYYRLTTAVFEYAEGFEDMGTRYIPPDGSLSEQYSRENGTQISARDLTWSYASFVTMDNARGVARFPLSPLPSWNSTEASKMPLVCEGDSVLSLYTPATEAGAPLGAGGCTVIVLFWVNATTYFGENLYLSGSSIDLGEWRVTEAVPGDASSYTEDSPSWMFRVELPADAKMQYQYVRKGSDGLYTKESKKRELIVPRCDNTSGGPRMTLIGDAWDGPDPNRPDQRL</sequence>
<name>A0A6A5Y974_9PLEO</name>
<dbReference type="SMART" id="SM01065">
    <property type="entry name" value="CBM_2"/>
    <property type="match status" value="1"/>
</dbReference>
<dbReference type="SUPFAM" id="SSF49452">
    <property type="entry name" value="Starch-binding domain-like"/>
    <property type="match status" value="1"/>
</dbReference>
<dbReference type="AlphaFoldDB" id="A0A6A5Y974"/>
<evidence type="ECO:0000256" key="10">
    <source>
        <dbReference type="PIRSR" id="PIRSR001031-1"/>
    </source>
</evidence>
<evidence type="ECO:0000313" key="15">
    <source>
        <dbReference type="EMBL" id="KAF2021144.1"/>
    </source>
</evidence>
<evidence type="ECO:0000256" key="12">
    <source>
        <dbReference type="SAM" id="MobiDB-lite"/>
    </source>
</evidence>
<evidence type="ECO:0000256" key="11">
    <source>
        <dbReference type="PIRSR" id="PIRSR001031-2"/>
    </source>
</evidence>
<feature type="active site" description="Proton donor" evidence="10">
    <location>
        <position position="209"/>
    </location>
</feature>
<dbReference type="InterPro" id="IPR012341">
    <property type="entry name" value="6hp_glycosidase-like_sf"/>
</dbReference>
<keyword evidence="8 9" id="KW-0624">Polysaccharide degradation</keyword>
<dbReference type="EC" id="3.2.1.3" evidence="9"/>
<dbReference type="PANTHER" id="PTHR31616:SF12">
    <property type="entry name" value="GLUCOAMYLASE"/>
    <property type="match status" value="1"/>
</dbReference>
<feature type="chain" id="PRO_5025416503" description="Glucoamylase" evidence="13">
    <location>
        <begin position="21"/>
        <end position="630"/>
    </location>
</feature>
<feature type="domain" description="CBM20" evidence="14">
    <location>
        <begin position="509"/>
        <end position="620"/>
    </location>
</feature>
<organism evidence="15 16">
    <name type="scientific">Aaosphaeria arxii CBS 175.79</name>
    <dbReference type="NCBI Taxonomy" id="1450172"/>
    <lineage>
        <taxon>Eukaryota</taxon>
        <taxon>Fungi</taxon>
        <taxon>Dikarya</taxon>
        <taxon>Ascomycota</taxon>
        <taxon>Pezizomycotina</taxon>
        <taxon>Dothideomycetes</taxon>
        <taxon>Pleosporomycetidae</taxon>
        <taxon>Pleosporales</taxon>
        <taxon>Pleosporales incertae sedis</taxon>
        <taxon>Aaosphaeria</taxon>
    </lineage>
</organism>
<protein>
    <recommendedName>
        <fullName evidence="9">Glucoamylase</fullName>
        <ecNumber evidence="9">3.2.1.3</ecNumber>
    </recommendedName>
    <alternativeName>
        <fullName evidence="9">1,4-alpha-D-glucan glucohydrolase</fullName>
    </alternativeName>
    <alternativeName>
        <fullName evidence="9">Glucan 1,4-alpha-glucosidase</fullName>
    </alternativeName>
</protein>
<evidence type="ECO:0000313" key="16">
    <source>
        <dbReference type="Proteomes" id="UP000799778"/>
    </source>
</evidence>
<dbReference type="EMBL" id="ML978066">
    <property type="protein sequence ID" value="KAF2021144.1"/>
    <property type="molecule type" value="Genomic_DNA"/>
</dbReference>
<dbReference type="GO" id="GO:0000272">
    <property type="term" value="P:polysaccharide catabolic process"/>
    <property type="evidence" value="ECO:0007669"/>
    <property type="project" value="UniProtKB-KW"/>
</dbReference>
<dbReference type="PANTHER" id="PTHR31616">
    <property type="entry name" value="TREHALASE"/>
    <property type="match status" value="1"/>
</dbReference>
<keyword evidence="5" id="KW-0325">Glycoprotein</keyword>
<proteinExistence type="inferred from homology"/>
<evidence type="ECO:0000256" key="7">
    <source>
        <dbReference type="ARBA" id="ARBA00023295"/>
    </source>
</evidence>
<keyword evidence="16" id="KW-1185">Reference proteome</keyword>
<dbReference type="InterPro" id="IPR008928">
    <property type="entry name" value="6-hairpin_glycosidase_sf"/>
</dbReference>
<dbReference type="PROSITE" id="PS00820">
    <property type="entry name" value="GLUCOAMYLASE"/>
    <property type="match status" value="1"/>
</dbReference>
<evidence type="ECO:0000256" key="6">
    <source>
        <dbReference type="ARBA" id="ARBA00023277"/>
    </source>
</evidence>